<dbReference type="EMBL" id="OW152815">
    <property type="protein sequence ID" value="CAH2063178.1"/>
    <property type="molecule type" value="Genomic_DNA"/>
</dbReference>
<gene>
    <name evidence="1" type="ORF">IPOD504_LOCUS12412</name>
</gene>
<evidence type="ECO:0000313" key="1">
    <source>
        <dbReference type="EMBL" id="CAH2063178.1"/>
    </source>
</evidence>
<reference evidence="1" key="1">
    <citation type="submission" date="2022-03" db="EMBL/GenBank/DDBJ databases">
        <authorList>
            <person name="Martin H S."/>
        </authorList>
    </citation>
    <scope>NUCLEOTIDE SEQUENCE</scope>
</reference>
<keyword evidence="2" id="KW-1185">Reference proteome</keyword>
<feature type="non-terminal residue" evidence="1">
    <location>
        <position position="86"/>
    </location>
</feature>
<protein>
    <submittedName>
        <fullName evidence="1">Uncharacterized protein</fullName>
    </submittedName>
</protein>
<organism evidence="1 2">
    <name type="scientific">Iphiclides podalirius</name>
    <name type="common">scarce swallowtail</name>
    <dbReference type="NCBI Taxonomy" id="110791"/>
    <lineage>
        <taxon>Eukaryota</taxon>
        <taxon>Metazoa</taxon>
        <taxon>Ecdysozoa</taxon>
        <taxon>Arthropoda</taxon>
        <taxon>Hexapoda</taxon>
        <taxon>Insecta</taxon>
        <taxon>Pterygota</taxon>
        <taxon>Neoptera</taxon>
        <taxon>Endopterygota</taxon>
        <taxon>Lepidoptera</taxon>
        <taxon>Glossata</taxon>
        <taxon>Ditrysia</taxon>
        <taxon>Papilionoidea</taxon>
        <taxon>Papilionidae</taxon>
        <taxon>Papilioninae</taxon>
        <taxon>Iphiclides</taxon>
    </lineage>
</organism>
<evidence type="ECO:0000313" key="2">
    <source>
        <dbReference type="Proteomes" id="UP000837857"/>
    </source>
</evidence>
<dbReference type="Proteomes" id="UP000837857">
    <property type="component" value="Chromosome 3"/>
</dbReference>
<accession>A0ABN8ITN0</accession>
<proteinExistence type="predicted"/>
<name>A0ABN8ITN0_9NEOP</name>
<sequence length="86" mass="9718">MHQGVLPVIRDAQLYFTAQLYYWLYLHCVQVKGGAAAHVIERGRSRMSLPLPTSSDMHCYAPARAIRAIHRVRVRRANNVGAISQC</sequence>